<gene>
    <name evidence="7" type="primary">ZNF365</name>
</gene>
<protein>
    <submittedName>
        <fullName evidence="7">Protein ZNF365 isoform X1</fullName>
    </submittedName>
</protein>
<dbReference type="PANTHER" id="PTHR15739">
    <property type="entry name" value="ZINC FINGER PROTEIN"/>
    <property type="match status" value="1"/>
</dbReference>
<dbReference type="InParanoid" id="A0A6P8QHN9"/>
<dbReference type="PANTHER" id="PTHR15739:SF2">
    <property type="entry name" value="PROTEIN ZNF365"/>
    <property type="match status" value="1"/>
</dbReference>
<keyword evidence="1" id="KW-0597">Phosphoprotein</keyword>
<feature type="region of interest" description="Disordered" evidence="4">
    <location>
        <begin position="357"/>
        <end position="398"/>
    </location>
</feature>
<dbReference type="Proteomes" id="UP000515159">
    <property type="component" value="Chromosome 4"/>
</dbReference>
<dbReference type="InterPro" id="IPR057038">
    <property type="entry name" value="FBX41/ZN365_Znf-C2H2"/>
</dbReference>
<dbReference type="GO" id="GO:0110026">
    <property type="term" value="P:regulation of DNA strand resection involved in replication fork processing"/>
    <property type="evidence" value="ECO:0007669"/>
    <property type="project" value="TreeGrafter"/>
</dbReference>
<evidence type="ECO:0000256" key="1">
    <source>
        <dbReference type="ARBA" id="ARBA00022553"/>
    </source>
</evidence>
<organism evidence="6 7">
    <name type="scientific">Geotrypetes seraphini</name>
    <name type="common">Gaboon caecilian</name>
    <name type="synonym">Caecilia seraphini</name>
    <dbReference type="NCBI Taxonomy" id="260995"/>
    <lineage>
        <taxon>Eukaryota</taxon>
        <taxon>Metazoa</taxon>
        <taxon>Chordata</taxon>
        <taxon>Craniata</taxon>
        <taxon>Vertebrata</taxon>
        <taxon>Euteleostomi</taxon>
        <taxon>Amphibia</taxon>
        <taxon>Gymnophiona</taxon>
        <taxon>Geotrypetes</taxon>
    </lineage>
</organism>
<evidence type="ECO:0000313" key="6">
    <source>
        <dbReference type="Proteomes" id="UP000515159"/>
    </source>
</evidence>
<feature type="compositionally biased region" description="Basic residues" evidence="4">
    <location>
        <begin position="377"/>
        <end position="392"/>
    </location>
</feature>
<evidence type="ECO:0000256" key="2">
    <source>
        <dbReference type="ARBA" id="ARBA00023054"/>
    </source>
</evidence>
<dbReference type="GO" id="GO:0010975">
    <property type="term" value="P:regulation of neuron projection development"/>
    <property type="evidence" value="ECO:0007669"/>
    <property type="project" value="TreeGrafter"/>
</dbReference>
<keyword evidence="2 3" id="KW-0175">Coiled coil</keyword>
<accession>A0A6P8QHN9</accession>
<proteinExistence type="predicted"/>
<feature type="domain" description="FBX41/ZN365 C2H2-type zinc finger" evidence="5">
    <location>
        <begin position="25"/>
        <end position="53"/>
    </location>
</feature>
<name>A0A6P8QHN9_GEOSA</name>
<dbReference type="GO" id="GO:0000723">
    <property type="term" value="P:telomere maintenance"/>
    <property type="evidence" value="ECO:0007669"/>
    <property type="project" value="TreeGrafter"/>
</dbReference>
<feature type="compositionally biased region" description="Polar residues" evidence="4">
    <location>
        <begin position="359"/>
        <end position="368"/>
    </location>
</feature>
<dbReference type="GO" id="GO:0010569">
    <property type="term" value="P:regulation of double-strand break repair via homologous recombination"/>
    <property type="evidence" value="ECO:0007669"/>
    <property type="project" value="TreeGrafter"/>
</dbReference>
<sequence>MQQKALEGSRSSWQESFENVNPGKPFRCPQCGEHTRFRSLTSLRAHLDYNHNYERKPLVQNASLFASENTELETSSALQLNGILGSTRNLIKQKSLSANLCDLSYENRKNRNPLEAVAENPLALVTQLPIDSIINLKSGHFVTDTKASLEARVNNKFSRMVEAVDRTIERRIDHLTKELSRKTAELLEVRAAFLQLSQKKQEVQRRERTLNRQVDVAVELIAVLKQRLTESEQALLRKEEEVVIINHFLEAATEKEVQGKARLQDFIEKLLHRVDRAEKQLEYYRSQKDKCSYSDISDQAFADVTASRISKCQNRGNHQPTSNIPDMKMISMQKERIFLKKGKEDRASTQKVKFCHEPATTSKETCNPQMKGDPRPGARKAVNKSKAGRKVKTCSSNQ</sequence>
<evidence type="ECO:0000313" key="7">
    <source>
        <dbReference type="RefSeq" id="XP_033798367.1"/>
    </source>
</evidence>
<dbReference type="InterPro" id="IPR052283">
    <property type="entry name" value="GenomicStab_NeuMorph_Reg"/>
</dbReference>
<feature type="coiled-coil region" evidence="3">
    <location>
        <begin position="221"/>
        <end position="287"/>
    </location>
</feature>
<dbReference type="AlphaFoldDB" id="A0A6P8QHN9"/>
<dbReference type="FunCoup" id="A0A6P8QHN9">
    <property type="interactions" value="133"/>
</dbReference>
<evidence type="ECO:0000259" key="5">
    <source>
        <dbReference type="Pfam" id="PF23165"/>
    </source>
</evidence>
<dbReference type="GeneID" id="117359530"/>
<dbReference type="OrthoDB" id="271433at2759"/>
<reference evidence="7" key="1">
    <citation type="submission" date="2025-08" db="UniProtKB">
        <authorList>
            <consortium name="RefSeq"/>
        </authorList>
    </citation>
    <scope>IDENTIFICATION</scope>
</reference>
<dbReference type="Pfam" id="PF23165">
    <property type="entry name" value="zf-C2H2_FBX41"/>
    <property type="match status" value="1"/>
</dbReference>
<keyword evidence="6" id="KW-1185">Reference proteome</keyword>
<evidence type="ECO:0000256" key="3">
    <source>
        <dbReference type="SAM" id="Coils"/>
    </source>
</evidence>
<evidence type="ECO:0000256" key="4">
    <source>
        <dbReference type="SAM" id="MobiDB-lite"/>
    </source>
</evidence>
<dbReference type="KEGG" id="gsh:117359530"/>
<dbReference type="CTD" id="22891"/>
<dbReference type="RefSeq" id="XP_033798367.1">
    <property type="nucleotide sequence ID" value="XM_033942476.1"/>
</dbReference>